<dbReference type="AlphaFoldDB" id="A0AAE0VVP3"/>
<evidence type="ECO:0000256" key="2">
    <source>
        <dbReference type="ARBA" id="ARBA00022771"/>
    </source>
</evidence>
<keyword evidence="7" id="KW-1185">Reference proteome</keyword>
<dbReference type="InterPro" id="IPR027370">
    <property type="entry name" value="Znf-RING_euk"/>
</dbReference>
<evidence type="ECO:0000313" key="7">
    <source>
        <dbReference type="Proteomes" id="UP001195483"/>
    </source>
</evidence>
<dbReference type="SUPFAM" id="SSF63829">
    <property type="entry name" value="Calcium-dependent phosphotriesterase"/>
    <property type="match status" value="1"/>
</dbReference>
<reference evidence="6" key="3">
    <citation type="submission" date="2023-05" db="EMBL/GenBank/DDBJ databases">
        <authorList>
            <person name="Smith C.H."/>
        </authorList>
    </citation>
    <scope>NUCLEOTIDE SEQUENCE</scope>
    <source>
        <strain evidence="6">CHS0354</strain>
        <tissue evidence="6">Mantle</tissue>
    </source>
</reference>
<dbReference type="PROSITE" id="PS50089">
    <property type="entry name" value="ZF_RING_2"/>
    <property type="match status" value="1"/>
</dbReference>
<name>A0AAE0VVP3_9BIVA</name>
<dbReference type="PROSITE" id="PS00518">
    <property type="entry name" value="ZF_RING_1"/>
    <property type="match status" value="1"/>
</dbReference>
<dbReference type="InterPro" id="IPR001841">
    <property type="entry name" value="Znf_RING"/>
</dbReference>
<keyword evidence="2 4" id="KW-0863">Zinc-finger</keyword>
<gene>
    <name evidence="6" type="ORF">CHS0354_032630</name>
</gene>
<dbReference type="Proteomes" id="UP001195483">
    <property type="component" value="Unassembled WGS sequence"/>
</dbReference>
<dbReference type="SUPFAM" id="SSF57850">
    <property type="entry name" value="RING/U-box"/>
    <property type="match status" value="1"/>
</dbReference>
<dbReference type="InterPro" id="IPR047153">
    <property type="entry name" value="TRIM45/56/19-like"/>
</dbReference>
<comment type="caution">
    <text evidence="6">The sequence shown here is derived from an EMBL/GenBank/DDBJ whole genome shotgun (WGS) entry which is preliminary data.</text>
</comment>
<evidence type="ECO:0000256" key="4">
    <source>
        <dbReference type="PROSITE-ProRule" id="PRU00175"/>
    </source>
</evidence>
<proteinExistence type="predicted"/>
<accession>A0AAE0VVP3</accession>
<dbReference type="Gene3D" id="3.30.160.60">
    <property type="entry name" value="Classic Zinc Finger"/>
    <property type="match status" value="1"/>
</dbReference>
<dbReference type="EMBL" id="JAEAOA010001920">
    <property type="protein sequence ID" value="KAK3590912.1"/>
    <property type="molecule type" value="Genomic_DNA"/>
</dbReference>
<evidence type="ECO:0000259" key="5">
    <source>
        <dbReference type="PROSITE" id="PS50089"/>
    </source>
</evidence>
<feature type="domain" description="RING-type" evidence="5">
    <location>
        <begin position="16"/>
        <end position="63"/>
    </location>
</feature>
<dbReference type="GO" id="GO:0008270">
    <property type="term" value="F:zinc ion binding"/>
    <property type="evidence" value="ECO:0007669"/>
    <property type="project" value="UniProtKB-KW"/>
</dbReference>
<dbReference type="Gene3D" id="3.30.40.10">
    <property type="entry name" value="Zinc/RING finger domain, C3HC4 (zinc finger)"/>
    <property type="match status" value="1"/>
</dbReference>
<reference evidence="6" key="1">
    <citation type="journal article" date="2021" name="Genome Biol. Evol.">
        <title>A High-Quality Reference Genome for a Parasitic Bivalve with Doubly Uniparental Inheritance (Bivalvia: Unionida).</title>
        <authorList>
            <person name="Smith C.H."/>
        </authorList>
    </citation>
    <scope>NUCLEOTIDE SEQUENCE</scope>
    <source>
        <strain evidence="6">CHS0354</strain>
    </source>
</reference>
<dbReference type="InterPro" id="IPR013083">
    <property type="entry name" value="Znf_RING/FYVE/PHD"/>
</dbReference>
<keyword evidence="3" id="KW-0862">Zinc</keyword>
<organism evidence="6 7">
    <name type="scientific">Potamilus streckersoni</name>
    <dbReference type="NCBI Taxonomy" id="2493646"/>
    <lineage>
        <taxon>Eukaryota</taxon>
        <taxon>Metazoa</taxon>
        <taxon>Spiralia</taxon>
        <taxon>Lophotrochozoa</taxon>
        <taxon>Mollusca</taxon>
        <taxon>Bivalvia</taxon>
        <taxon>Autobranchia</taxon>
        <taxon>Heteroconchia</taxon>
        <taxon>Palaeoheterodonta</taxon>
        <taxon>Unionida</taxon>
        <taxon>Unionoidea</taxon>
        <taxon>Unionidae</taxon>
        <taxon>Ambleminae</taxon>
        <taxon>Lampsilini</taxon>
        <taxon>Potamilus</taxon>
    </lineage>
</organism>
<dbReference type="Pfam" id="PF13445">
    <property type="entry name" value="zf-RING_UBOX"/>
    <property type="match status" value="1"/>
</dbReference>
<sequence>MSTARDDFQTKEKQNCPICLGDFKTPRQLPCMHSFCEKCLQDYLSSQGKNLRKLKQVKCPICRQAVSISQEGKWGPNVASLFPINVILQSIVRDAKEKVDHSCDSCHSTGISWPAQGVCVQCEEIICEHCSEVHQKQKISRTHVIISMQEFTSNPQLVMTLAKGFSCPDHEWETIDFYCKDHETACCGKCCIVSHINCSHVSDLKKELPSLQQERNPDDIIDQMKILESHMKECKEVNETSTSHLESQVNGLTAQIRELRKNDELDELERIVTIVGNRIYKEEKMKKEEERNRFQSLINSIQNSHMLLETVKKYGTAMQVFITTKMILHTAYVILGSDPRRIHKDRDCYSLVENYTGATYLYSGHVMLADFKNDRLCLLDSSYNLITRYKLHCFPQQICVVNDNDDVDVTQLFKQTVQLVSVKNGKITPTKDIPFRYKFNGVAAVGNGNIIVSGYCDDRRKYFWSLISSGGKEKSCHMFE</sequence>
<reference evidence="6" key="2">
    <citation type="journal article" date="2021" name="Genome Biol. Evol.">
        <title>Developing a high-quality reference genome for a parasitic bivalve with doubly uniparental inheritance (Bivalvia: Unionida).</title>
        <authorList>
            <person name="Smith C.H."/>
        </authorList>
    </citation>
    <scope>NUCLEOTIDE SEQUENCE</scope>
    <source>
        <strain evidence="6">CHS0354</strain>
        <tissue evidence="6">Mantle</tissue>
    </source>
</reference>
<evidence type="ECO:0000256" key="3">
    <source>
        <dbReference type="ARBA" id="ARBA00022833"/>
    </source>
</evidence>
<evidence type="ECO:0000313" key="6">
    <source>
        <dbReference type="EMBL" id="KAK3590912.1"/>
    </source>
</evidence>
<protein>
    <recommendedName>
        <fullName evidence="5">RING-type domain-containing protein</fullName>
    </recommendedName>
</protein>
<dbReference type="PANTHER" id="PTHR25462">
    <property type="entry name" value="BONUS, ISOFORM C-RELATED"/>
    <property type="match status" value="1"/>
</dbReference>
<keyword evidence="1" id="KW-0479">Metal-binding</keyword>
<evidence type="ECO:0000256" key="1">
    <source>
        <dbReference type="ARBA" id="ARBA00022723"/>
    </source>
</evidence>
<dbReference type="SMART" id="SM00184">
    <property type="entry name" value="RING"/>
    <property type="match status" value="1"/>
</dbReference>
<dbReference type="PANTHER" id="PTHR25462:SF296">
    <property type="entry name" value="MEIOTIC P26, ISOFORM F"/>
    <property type="match status" value="1"/>
</dbReference>
<dbReference type="InterPro" id="IPR017907">
    <property type="entry name" value="Znf_RING_CS"/>
</dbReference>